<protein>
    <submittedName>
        <fullName evidence="7">LysR family transcriptional regulator</fullName>
    </submittedName>
    <submittedName>
        <fullName evidence="6">Transcriptional regulator LysR family</fullName>
    </submittedName>
</protein>
<dbReference type="SUPFAM" id="SSF46785">
    <property type="entry name" value="Winged helix' DNA-binding domain"/>
    <property type="match status" value="1"/>
</dbReference>
<dbReference type="Gene3D" id="3.40.190.290">
    <property type="match status" value="1"/>
</dbReference>
<dbReference type="EMBL" id="BSFH01000077">
    <property type="protein sequence ID" value="GLK65254.1"/>
    <property type="molecule type" value="Genomic_DNA"/>
</dbReference>
<dbReference type="Gene3D" id="1.10.10.10">
    <property type="entry name" value="Winged helix-like DNA-binding domain superfamily/Winged helix DNA-binding domain"/>
    <property type="match status" value="1"/>
</dbReference>
<accession>A0A0G3B6J4</accession>
<dbReference type="Proteomes" id="UP001143349">
    <property type="component" value="Unassembled WGS sequence"/>
</dbReference>
<dbReference type="InterPro" id="IPR036390">
    <property type="entry name" value="WH_DNA-bd_sf"/>
</dbReference>
<keyword evidence="2" id="KW-0805">Transcription regulation</keyword>
<dbReference type="InterPro" id="IPR036388">
    <property type="entry name" value="WH-like_DNA-bd_sf"/>
</dbReference>
<feature type="domain" description="HTH lysR-type" evidence="5">
    <location>
        <begin position="1"/>
        <end position="59"/>
    </location>
</feature>
<dbReference type="PANTHER" id="PTHR30537:SF72">
    <property type="entry name" value="LYSR FAMILY TRANSCRIPTIONAL REGULATOR"/>
    <property type="match status" value="1"/>
</dbReference>
<keyword evidence="8" id="KW-1185">Reference proteome</keyword>
<reference evidence="6" key="2">
    <citation type="journal article" date="2015" name="Plasmid">
        <title>Maintenance and genetic load of plasmid pKON1 of Paracoccus kondratievae, containing a highly efficient toxin-antitoxin module of the hipAB family.</title>
        <authorList>
            <person name="Czarnecki J."/>
            <person name="Dziewit L."/>
            <person name="Kowalski L."/>
            <person name="Ochnio M."/>
            <person name="Bartosik D."/>
        </authorList>
    </citation>
    <scope>NUCLEOTIDE SEQUENCE</scope>
    <source>
        <strain evidence="6">NCIMB 13773</strain>
        <plasmid evidence="6">pKON1</plasmid>
    </source>
</reference>
<dbReference type="Pfam" id="PF00126">
    <property type="entry name" value="HTH_1"/>
    <property type="match status" value="1"/>
</dbReference>
<reference evidence="7" key="3">
    <citation type="submission" date="2023-01" db="EMBL/GenBank/DDBJ databases">
        <authorList>
            <person name="Sun Q."/>
            <person name="Evtushenko L."/>
        </authorList>
    </citation>
    <scope>NUCLEOTIDE SEQUENCE</scope>
    <source>
        <strain evidence="7">VKM B-2222</strain>
    </source>
</reference>
<proteinExistence type="inferred from homology"/>
<dbReference type="Pfam" id="PF03466">
    <property type="entry name" value="LysR_substrate"/>
    <property type="match status" value="1"/>
</dbReference>
<evidence type="ECO:0000256" key="2">
    <source>
        <dbReference type="ARBA" id="ARBA00023015"/>
    </source>
</evidence>
<dbReference type="AlphaFoldDB" id="A0A0G3B6J4"/>
<dbReference type="InterPro" id="IPR000847">
    <property type="entry name" value="LysR_HTH_N"/>
</dbReference>
<sequence length="301" mass="32929">MDRFQAMELFKRVVETGSFRRAAETSRVLPSTVTKAVKDLEAHLGAQLLKRTTRAISLTDAGLRYYDSCTAILRELQAAEDAIAEPEGTIRGAIRVGTTPSIARQFVVPALPQLVLRYPDIEIDLHLSDGLSDLVQESIDCVIRAGVPQPSSLIVRRLANFDWYVCGSPEYLDRYGTPACVADLREHVAVGYTDSRTGRPLSWTFGEGKGATSVAMTRRVTVNDTDAYIAAGIAGLGLIRAAGYMVHEPLSDGRLVKVLGDVEAPTDPLSILYPPSRHLSPAVRTFIDWCVEIIGREAVCW</sequence>
<dbReference type="CDD" id="cd08472">
    <property type="entry name" value="PBP2_CrgA_like_3"/>
    <property type="match status" value="1"/>
</dbReference>
<evidence type="ECO:0000256" key="4">
    <source>
        <dbReference type="ARBA" id="ARBA00023163"/>
    </source>
</evidence>
<name>A0A0G3B6J4_9RHOB</name>
<dbReference type="PROSITE" id="PS50931">
    <property type="entry name" value="HTH_LYSR"/>
    <property type="match status" value="1"/>
</dbReference>
<dbReference type="GO" id="GO:0003700">
    <property type="term" value="F:DNA-binding transcription factor activity"/>
    <property type="evidence" value="ECO:0007669"/>
    <property type="project" value="InterPro"/>
</dbReference>
<keyword evidence="3" id="KW-0238">DNA-binding</keyword>
<evidence type="ECO:0000313" key="8">
    <source>
        <dbReference type="Proteomes" id="UP001143349"/>
    </source>
</evidence>
<evidence type="ECO:0000256" key="1">
    <source>
        <dbReference type="ARBA" id="ARBA00009437"/>
    </source>
</evidence>
<dbReference type="InterPro" id="IPR005119">
    <property type="entry name" value="LysR_subst-bd"/>
</dbReference>
<keyword evidence="6" id="KW-0614">Plasmid</keyword>
<keyword evidence="4" id="KW-0804">Transcription</keyword>
<dbReference type="InterPro" id="IPR058163">
    <property type="entry name" value="LysR-type_TF_proteobact-type"/>
</dbReference>
<dbReference type="RefSeq" id="WP_010400311.1">
    <property type="nucleotide sequence ID" value="NZ_KP294352.1"/>
</dbReference>
<organism evidence="6">
    <name type="scientific">Paracoccus kondratievae</name>
    <dbReference type="NCBI Taxonomy" id="135740"/>
    <lineage>
        <taxon>Bacteria</taxon>
        <taxon>Pseudomonadati</taxon>
        <taxon>Pseudomonadota</taxon>
        <taxon>Alphaproteobacteria</taxon>
        <taxon>Rhodobacterales</taxon>
        <taxon>Paracoccaceae</taxon>
        <taxon>Paracoccus</taxon>
    </lineage>
</organism>
<dbReference type="SUPFAM" id="SSF53850">
    <property type="entry name" value="Periplasmic binding protein-like II"/>
    <property type="match status" value="1"/>
</dbReference>
<evidence type="ECO:0000313" key="7">
    <source>
        <dbReference type="EMBL" id="GLK65254.1"/>
    </source>
</evidence>
<evidence type="ECO:0000313" key="6">
    <source>
        <dbReference type="EMBL" id="AKJ20457.1"/>
    </source>
</evidence>
<dbReference type="GO" id="GO:0043565">
    <property type="term" value="F:sequence-specific DNA binding"/>
    <property type="evidence" value="ECO:0007669"/>
    <property type="project" value="TreeGrafter"/>
</dbReference>
<evidence type="ECO:0000256" key="3">
    <source>
        <dbReference type="ARBA" id="ARBA00023125"/>
    </source>
</evidence>
<dbReference type="PANTHER" id="PTHR30537">
    <property type="entry name" value="HTH-TYPE TRANSCRIPTIONAL REGULATOR"/>
    <property type="match status" value="1"/>
</dbReference>
<geneLocation type="plasmid" evidence="6">
    <name>pKON1</name>
</geneLocation>
<dbReference type="FunFam" id="1.10.10.10:FF:000001">
    <property type="entry name" value="LysR family transcriptional regulator"/>
    <property type="match status" value="1"/>
</dbReference>
<gene>
    <name evidence="7" type="ORF">GCM10017635_27280</name>
    <name evidence="6" type="ORF">pKON1_p68</name>
</gene>
<dbReference type="EMBL" id="KP294352">
    <property type="protein sequence ID" value="AKJ20457.1"/>
    <property type="molecule type" value="Genomic_DNA"/>
</dbReference>
<comment type="similarity">
    <text evidence="1">Belongs to the LysR transcriptional regulatory family.</text>
</comment>
<evidence type="ECO:0000259" key="5">
    <source>
        <dbReference type="PROSITE" id="PS50931"/>
    </source>
</evidence>
<dbReference type="GO" id="GO:0006351">
    <property type="term" value="P:DNA-templated transcription"/>
    <property type="evidence" value="ECO:0007669"/>
    <property type="project" value="TreeGrafter"/>
</dbReference>
<reference evidence="7" key="1">
    <citation type="journal article" date="2014" name="Int. J. Syst. Evol. Microbiol.">
        <title>Complete genome sequence of Corynebacterium casei LMG S-19264T (=DSM 44701T), isolated from a smear-ripened cheese.</title>
        <authorList>
            <consortium name="US DOE Joint Genome Institute (JGI-PGF)"/>
            <person name="Walter F."/>
            <person name="Albersmeier A."/>
            <person name="Kalinowski J."/>
            <person name="Ruckert C."/>
        </authorList>
    </citation>
    <scope>NUCLEOTIDE SEQUENCE</scope>
    <source>
        <strain evidence="7">VKM B-2222</strain>
    </source>
</reference>